<evidence type="ECO:0008006" key="5">
    <source>
        <dbReference type="Google" id="ProtNLM"/>
    </source>
</evidence>
<dbReference type="AlphaFoldDB" id="A0A1D9MHW1"/>
<evidence type="ECO:0000259" key="1">
    <source>
        <dbReference type="Pfam" id="PF07171"/>
    </source>
</evidence>
<dbReference type="STRING" id="1912795.BK816_00190"/>
<feature type="domain" description="Microcystin LR degradation protein MlrC C-terminal" evidence="1">
    <location>
        <begin position="298"/>
        <end position="464"/>
    </location>
</feature>
<feature type="domain" description="Microcystin LR degradation protein MlrC N-terminal" evidence="2">
    <location>
        <begin position="3"/>
        <end position="288"/>
    </location>
</feature>
<evidence type="ECO:0000313" key="3">
    <source>
        <dbReference type="EMBL" id="AOZ71901.1"/>
    </source>
</evidence>
<reference evidence="3 4" key="1">
    <citation type="submission" date="2016-10" db="EMBL/GenBank/DDBJ databases">
        <title>Actinomyces aegypiusis sp. nov., isolated from the Aegypius monachus in Qinghai Tibet Plateau China.</title>
        <authorList>
            <person name="Wang Y."/>
        </authorList>
    </citation>
    <scope>NUCLEOTIDE SEQUENCE [LARGE SCALE GENOMIC DNA]</scope>
    <source>
        <strain evidence="3 4">VUL4_3</strain>
    </source>
</reference>
<proteinExistence type="predicted"/>
<dbReference type="KEGG" id="avu:BK816_00190"/>
<accession>A0A1D9MHW1</accession>
<dbReference type="RefSeq" id="WP_071163367.1">
    <property type="nucleotide sequence ID" value="NZ_CP017812.1"/>
</dbReference>
<dbReference type="Pfam" id="PF07364">
    <property type="entry name" value="DUF1485"/>
    <property type="match status" value="1"/>
</dbReference>
<evidence type="ECO:0000313" key="4">
    <source>
        <dbReference type="Proteomes" id="UP000176288"/>
    </source>
</evidence>
<dbReference type="Pfam" id="PF07171">
    <property type="entry name" value="MlrC_C"/>
    <property type="match status" value="1"/>
</dbReference>
<dbReference type="InterPro" id="IPR015995">
    <property type="entry name" value="MlrC_N"/>
</dbReference>
<dbReference type="EMBL" id="CP017812">
    <property type="protein sequence ID" value="AOZ71901.1"/>
    <property type="molecule type" value="Genomic_DNA"/>
</dbReference>
<evidence type="ECO:0000259" key="2">
    <source>
        <dbReference type="Pfam" id="PF07364"/>
    </source>
</evidence>
<organism evidence="3 4">
    <name type="scientific">Boudabousia tangfeifanii</name>
    <dbReference type="NCBI Taxonomy" id="1912795"/>
    <lineage>
        <taxon>Bacteria</taxon>
        <taxon>Bacillati</taxon>
        <taxon>Actinomycetota</taxon>
        <taxon>Actinomycetes</taxon>
        <taxon>Actinomycetales</taxon>
        <taxon>Actinomycetaceae</taxon>
        <taxon>Boudabousia</taxon>
    </lineage>
</organism>
<protein>
    <recommendedName>
        <fullName evidence="5">Microcystin degradation protein MlrC</fullName>
    </recommendedName>
</protein>
<dbReference type="InterPro" id="IPR010799">
    <property type="entry name" value="MlrC_C"/>
</dbReference>
<dbReference type="OrthoDB" id="9815420at2"/>
<name>A0A1D9MHW1_9ACTO</name>
<sequence length="490" mass="52831">MLRIAVGGIHIESSTFTPYMSGEGDFTVTRGEALLARYPWVAGSERFPRFEGVEWVPLVHAGALPGGVVTREFYESWREEFLAGLRREVAAGLDGVLLDIHGAMSSEGLLDVEGDLASQVREIVGPRVRVSTSMDLHGNVSEALFEACDLLTCYRTAPHVDAVETRFRAAELLVRLLAEPGVEVFRARVAVPVLLPGEKTSTVVEPGRSLYGLIAGLVDGRGVWDAAIWMGFPWADQPRCHGVVVVSGPDRGAVEAAAARLGDEFWARAGEFEFVGPTAGVDEACELALSAGVSPFFVSDTGDNPGAGGVGDETVLWSRLWERWRELGSVKRVLVASVYDPQVVDLLWERDLPEVLVGAKLPSQFSVPVAFPGRVVRRFVDVRAGRCVVLADGLFEVIVTENRMQYARELDFAAAGFPGFAGLDVVVVKIGYLEPDLAAASAGWVMALSPGAVDQDLPRLPYSRLSRPLVPFDGFGSDPVLGVEVLSSVR</sequence>
<gene>
    <name evidence="3" type="ORF">BK816_00190</name>
</gene>
<dbReference type="Proteomes" id="UP000176288">
    <property type="component" value="Chromosome"/>
</dbReference>
<keyword evidence="4" id="KW-1185">Reference proteome</keyword>